<dbReference type="GO" id="GO:0003677">
    <property type="term" value="F:DNA binding"/>
    <property type="evidence" value="ECO:0007669"/>
    <property type="project" value="UniProtKB-KW"/>
</dbReference>
<dbReference type="OrthoDB" id="2143914at2759"/>
<evidence type="ECO:0000313" key="11">
    <source>
        <dbReference type="Proteomes" id="UP000655225"/>
    </source>
</evidence>
<dbReference type="Proteomes" id="UP000655225">
    <property type="component" value="Unassembled WGS sequence"/>
</dbReference>
<name>A0A834YGP6_TETSI</name>
<accession>A0A834YGP6</accession>
<dbReference type="CDD" id="cd00167">
    <property type="entry name" value="SANT"/>
    <property type="match status" value="1"/>
</dbReference>
<keyword evidence="11" id="KW-1185">Reference proteome</keyword>
<keyword evidence="3" id="KW-0805">Transcription regulation</keyword>
<dbReference type="PANTHER" id="PTHR47997">
    <property type="entry name" value="MYB DOMAIN PROTEIN 55"/>
    <property type="match status" value="1"/>
</dbReference>
<evidence type="ECO:0000259" key="8">
    <source>
        <dbReference type="PROSITE" id="PS50090"/>
    </source>
</evidence>
<proteinExistence type="predicted"/>
<feature type="domain" description="HTH myb-type" evidence="9">
    <location>
        <begin position="14"/>
        <end position="50"/>
    </location>
</feature>
<evidence type="ECO:0000256" key="2">
    <source>
        <dbReference type="ARBA" id="ARBA00022737"/>
    </source>
</evidence>
<protein>
    <submittedName>
        <fullName evidence="10">Uncharacterized protein</fullName>
    </submittedName>
</protein>
<dbReference type="PANTHER" id="PTHR47997:SF11">
    <property type="entry name" value="TRANSCRIPTION FACTOR LAF1"/>
    <property type="match status" value="1"/>
</dbReference>
<dbReference type="InterPro" id="IPR009057">
    <property type="entry name" value="Homeodomain-like_sf"/>
</dbReference>
<dbReference type="InterPro" id="IPR017930">
    <property type="entry name" value="Myb_dom"/>
</dbReference>
<keyword evidence="6" id="KW-0539">Nucleus</keyword>
<reference evidence="10 11" key="1">
    <citation type="submission" date="2020-04" db="EMBL/GenBank/DDBJ databases">
        <title>Plant Genome Project.</title>
        <authorList>
            <person name="Zhang R.-G."/>
        </authorList>
    </citation>
    <scope>NUCLEOTIDE SEQUENCE [LARGE SCALE GENOMIC DNA]</scope>
    <source>
        <strain evidence="10">YNK0</strain>
        <tissue evidence="10">Leaf</tissue>
    </source>
</reference>
<comment type="caution">
    <text evidence="10">The sequence shown here is derived from an EMBL/GenBank/DDBJ whole genome shotgun (WGS) entry which is preliminary data.</text>
</comment>
<feature type="region of interest" description="Disordered" evidence="7">
    <location>
        <begin position="44"/>
        <end position="84"/>
    </location>
</feature>
<dbReference type="GO" id="GO:0005634">
    <property type="term" value="C:nucleus"/>
    <property type="evidence" value="ECO:0007669"/>
    <property type="project" value="UniProtKB-SubCell"/>
</dbReference>
<dbReference type="PROSITE" id="PS51294">
    <property type="entry name" value="HTH_MYB"/>
    <property type="match status" value="1"/>
</dbReference>
<dbReference type="InterPro" id="IPR001005">
    <property type="entry name" value="SANT/Myb"/>
</dbReference>
<dbReference type="AlphaFoldDB" id="A0A834YGP6"/>
<dbReference type="InterPro" id="IPR051953">
    <property type="entry name" value="Plant_SW-associated_TFs"/>
</dbReference>
<keyword evidence="4" id="KW-0238">DNA-binding</keyword>
<dbReference type="Pfam" id="PF00249">
    <property type="entry name" value="Myb_DNA-binding"/>
    <property type="match status" value="1"/>
</dbReference>
<feature type="domain" description="Myb-like" evidence="8">
    <location>
        <begin position="14"/>
        <end position="56"/>
    </location>
</feature>
<keyword evidence="5" id="KW-0804">Transcription</keyword>
<sequence>MGCKSCNKPITKPKPKLRRGLWSPDEDQRLSNYILQHGHGCWSSVPTKAGDPETSESAPAPKESFQGSSSVPQVFDCHPPEQTHQSSFPKLLFTEWLSSDHVHCQNLVNSGEPADPRVIPDGSNLNDALGYGLLLDEGPFASEFSSPFKFENQFPESEFFDFDSMGEICGDFNMTNGVNYL</sequence>
<evidence type="ECO:0000259" key="9">
    <source>
        <dbReference type="PROSITE" id="PS51294"/>
    </source>
</evidence>
<evidence type="ECO:0000256" key="1">
    <source>
        <dbReference type="ARBA" id="ARBA00004123"/>
    </source>
</evidence>
<dbReference type="Gene3D" id="1.10.10.60">
    <property type="entry name" value="Homeodomain-like"/>
    <property type="match status" value="1"/>
</dbReference>
<dbReference type="PROSITE" id="PS50090">
    <property type="entry name" value="MYB_LIKE"/>
    <property type="match status" value="1"/>
</dbReference>
<feature type="region of interest" description="Disordered" evidence="7">
    <location>
        <begin position="1"/>
        <end position="23"/>
    </location>
</feature>
<evidence type="ECO:0000256" key="5">
    <source>
        <dbReference type="ARBA" id="ARBA00023163"/>
    </source>
</evidence>
<gene>
    <name evidence="10" type="ORF">HHK36_028908</name>
</gene>
<evidence type="ECO:0000256" key="4">
    <source>
        <dbReference type="ARBA" id="ARBA00023125"/>
    </source>
</evidence>
<evidence type="ECO:0000313" key="10">
    <source>
        <dbReference type="EMBL" id="KAF8379472.1"/>
    </source>
</evidence>
<comment type="subcellular location">
    <subcellularLocation>
        <location evidence="1">Nucleus</location>
    </subcellularLocation>
</comment>
<dbReference type="SUPFAM" id="SSF46689">
    <property type="entry name" value="Homeodomain-like"/>
    <property type="match status" value="1"/>
</dbReference>
<organism evidence="10 11">
    <name type="scientific">Tetracentron sinense</name>
    <name type="common">Spur-leaf</name>
    <dbReference type="NCBI Taxonomy" id="13715"/>
    <lineage>
        <taxon>Eukaryota</taxon>
        <taxon>Viridiplantae</taxon>
        <taxon>Streptophyta</taxon>
        <taxon>Embryophyta</taxon>
        <taxon>Tracheophyta</taxon>
        <taxon>Spermatophyta</taxon>
        <taxon>Magnoliopsida</taxon>
        <taxon>Trochodendrales</taxon>
        <taxon>Trochodendraceae</taxon>
        <taxon>Tetracentron</taxon>
    </lineage>
</organism>
<keyword evidence="2" id="KW-0677">Repeat</keyword>
<evidence type="ECO:0000256" key="7">
    <source>
        <dbReference type="SAM" id="MobiDB-lite"/>
    </source>
</evidence>
<evidence type="ECO:0000256" key="6">
    <source>
        <dbReference type="ARBA" id="ARBA00023242"/>
    </source>
</evidence>
<evidence type="ECO:0000256" key="3">
    <source>
        <dbReference type="ARBA" id="ARBA00023015"/>
    </source>
</evidence>
<dbReference type="EMBL" id="JABCRI010000022">
    <property type="protein sequence ID" value="KAF8379472.1"/>
    <property type="molecule type" value="Genomic_DNA"/>
</dbReference>